<gene>
    <name evidence="1" type="ORF">K3G42_004401</name>
</gene>
<evidence type="ECO:0000313" key="2">
    <source>
        <dbReference type="Proteomes" id="UP000827872"/>
    </source>
</evidence>
<organism evidence="1 2">
    <name type="scientific">Sphaerodactylus townsendi</name>
    <dbReference type="NCBI Taxonomy" id="933632"/>
    <lineage>
        <taxon>Eukaryota</taxon>
        <taxon>Metazoa</taxon>
        <taxon>Chordata</taxon>
        <taxon>Craniata</taxon>
        <taxon>Vertebrata</taxon>
        <taxon>Euteleostomi</taxon>
        <taxon>Lepidosauria</taxon>
        <taxon>Squamata</taxon>
        <taxon>Bifurcata</taxon>
        <taxon>Gekkota</taxon>
        <taxon>Sphaerodactylidae</taxon>
        <taxon>Sphaerodactylus</taxon>
    </lineage>
</organism>
<dbReference type="EMBL" id="CM037615">
    <property type="protein sequence ID" value="KAH8012855.1"/>
    <property type="molecule type" value="Genomic_DNA"/>
</dbReference>
<proteinExistence type="predicted"/>
<dbReference type="Proteomes" id="UP000827872">
    <property type="component" value="Linkage Group LG02"/>
</dbReference>
<reference evidence="1" key="1">
    <citation type="submission" date="2021-08" db="EMBL/GenBank/DDBJ databases">
        <title>The first chromosome-level gecko genome reveals the dynamic sex chromosomes of Neotropical dwarf geckos (Sphaerodactylidae: Sphaerodactylus).</title>
        <authorList>
            <person name="Pinto B.J."/>
            <person name="Keating S.E."/>
            <person name="Gamble T."/>
        </authorList>
    </citation>
    <scope>NUCLEOTIDE SEQUENCE</scope>
    <source>
        <strain evidence="1">TG3544</strain>
    </source>
</reference>
<keyword evidence="2" id="KW-1185">Reference proteome</keyword>
<name>A0ACB8G082_9SAUR</name>
<comment type="caution">
    <text evidence="1">The sequence shown here is derived from an EMBL/GenBank/DDBJ whole genome shotgun (WGS) entry which is preliminary data.</text>
</comment>
<evidence type="ECO:0000313" key="1">
    <source>
        <dbReference type="EMBL" id="KAH8012855.1"/>
    </source>
</evidence>
<accession>A0ACB8G082</accession>
<protein>
    <submittedName>
        <fullName evidence="1">Uncharacterized protein</fullName>
    </submittedName>
</protein>
<sequence length="105" mass="11265">MLLHSAVHTHGKILMQFLLIHQLLETQRGFSSALHPIAPVHIYGPASVGVPCAVLIRVSQTGAGKSTDGDLKGWNPFLGAVEEFGAQGAESGQRYSSLSFRVLQQ</sequence>